<accession>A0A7V8SV19</accession>
<name>A0A7V8SV19_9BACT</name>
<evidence type="ECO:0000313" key="2">
    <source>
        <dbReference type="Proteomes" id="UP000567293"/>
    </source>
</evidence>
<dbReference type="EMBL" id="JACDQQ010000194">
    <property type="protein sequence ID" value="MBA0083730.1"/>
    <property type="molecule type" value="Genomic_DNA"/>
</dbReference>
<reference evidence="1" key="1">
    <citation type="submission" date="2020-06" db="EMBL/GenBank/DDBJ databases">
        <title>Legume-microbial interactions unlock mineral nutrients during tropical forest succession.</title>
        <authorList>
            <person name="Epihov D.Z."/>
        </authorList>
    </citation>
    <scope>NUCLEOTIDE SEQUENCE [LARGE SCALE GENOMIC DNA]</scope>
    <source>
        <strain evidence="1">Pan2503</strain>
    </source>
</reference>
<feature type="non-terminal residue" evidence="1">
    <location>
        <position position="1"/>
    </location>
</feature>
<keyword evidence="2" id="KW-1185">Reference proteome</keyword>
<protein>
    <recommendedName>
        <fullName evidence="3">Outer membrane protein beta-barrel domain-containing protein</fullName>
    </recommendedName>
</protein>
<comment type="caution">
    <text evidence="1">The sequence shown here is derived from an EMBL/GenBank/DDBJ whole genome shotgun (WGS) entry which is preliminary data.</text>
</comment>
<sequence>AASKSSSGWTDPLIGARYHRDLGNGFGLTAYGDVGGFGVGAHTDWQVLGTVDYTLSPSWNLHLGYRSLNFSITGSEGSFGFDVHLRGPFLAGTFRF</sequence>
<dbReference type="AlphaFoldDB" id="A0A7V8SV19"/>
<evidence type="ECO:0000313" key="1">
    <source>
        <dbReference type="EMBL" id="MBA0083730.1"/>
    </source>
</evidence>
<organism evidence="1 2">
    <name type="scientific">Candidatus Acidiferrum panamense</name>
    <dbReference type="NCBI Taxonomy" id="2741543"/>
    <lineage>
        <taxon>Bacteria</taxon>
        <taxon>Pseudomonadati</taxon>
        <taxon>Acidobacteriota</taxon>
        <taxon>Terriglobia</taxon>
        <taxon>Candidatus Acidiferrales</taxon>
        <taxon>Candidatus Acidiferrum</taxon>
    </lineage>
</organism>
<gene>
    <name evidence="1" type="ORF">HRJ53_01925</name>
</gene>
<dbReference type="Proteomes" id="UP000567293">
    <property type="component" value="Unassembled WGS sequence"/>
</dbReference>
<proteinExistence type="predicted"/>
<evidence type="ECO:0008006" key="3">
    <source>
        <dbReference type="Google" id="ProtNLM"/>
    </source>
</evidence>